<dbReference type="Pfam" id="PF08281">
    <property type="entry name" value="Sigma70_r4_2"/>
    <property type="match status" value="1"/>
</dbReference>
<dbReference type="GO" id="GO:0003677">
    <property type="term" value="F:DNA binding"/>
    <property type="evidence" value="ECO:0007669"/>
    <property type="project" value="InterPro"/>
</dbReference>
<dbReference type="Gene3D" id="1.10.1740.10">
    <property type="match status" value="1"/>
</dbReference>
<dbReference type="PANTHER" id="PTHR30173:SF36">
    <property type="entry name" value="ECF RNA POLYMERASE SIGMA FACTOR SIGJ"/>
    <property type="match status" value="1"/>
</dbReference>
<evidence type="ECO:0000256" key="4">
    <source>
        <dbReference type="ARBA" id="ARBA00023082"/>
    </source>
</evidence>
<evidence type="ECO:0000313" key="10">
    <source>
        <dbReference type="Proteomes" id="UP001058003"/>
    </source>
</evidence>
<dbReference type="NCBIfam" id="TIGR02937">
    <property type="entry name" value="sigma70-ECF"/>
    <property type="match status" value="1"/>
</dbReference>
<keyword evidence="10" id="KW-1185">Reference proteome</keyword>
<feature type="domain" description="RNA polymerase sigma-70 region 2" evidence="7">
    <location>
        <begin position="7"/>
        <end position="70"/>
    </location>
</feature>
<accession>A0A9Q9IML3</accession>
<evidence type="ECO:0000256" key="3">
    <source>
        <dbReference type="ARBA" id="ARBA00023015"/>
    </source>
</evidence>
<evidence type="ECO:0000256" key="2">
    <source>
        <dbReference type="ARBA" id="ARBA00011344"/>
    </source>
</evidence>
<evidence type="ECO:0000313" key="9">
    <source>
        <dbReference type="EMBL" id="UWZ55738.1"/>
    </source>
</evidence>
<dbReference type="SUPFAM" id="SSF88659">
    <property type="entry name" value="Sigma3 and sigma4 domains of RNA polymerase sigma factors"/>
    <property type="match status" value="1"/>
</dbReference>
<sequence length="336" mass="35187">MTAADIFDAHRQKLNAVAYRVLGRVGDVEDVVQDTWLRWSGVDPATVEDPEAYLVRVTTRLAIDRLRSAQARRERYVGPWLPEPMLTTPDVAERVALDDSVSTAMLLVLESLSPLERAVFVLREAFGYSHAEIAGFVGRSEASVRQTAARARAHVEAHRVRYDTDLATRTAVTERFLAACAGGDLRELLAVLAPGVELVSDGGGLAPAPRKVIEGLELVARALLTFAGRLPEAPGIRLVHLNGGPAIVVDSAGVPSAAVVLHLVDGLVRAIHLIANPEKLGGVPAAEQPGGGSPAPEQPGGSPAPEQPGGSPAPEQPGGSPAPQRLSGTPASPPAP</sequence>
<dbReference type="InterPro" id="IPR013249">
    <property type="entry name" value="RNA_pol_sigma70_r4_t2"/>
</dbReference>
<dbReference type="InterPro" id="IPR036388">
    <property type="entry name" value="WH-like_DNA-bd_sf"/>
</dbReference>
<dbReference type="GO" id="GO:0006352">
    <property type="term" value="P:DNA-templated transcription initiation"/>
    <property type="evidence" value="ECO:0007669"/>
    <property type="project" value="InterPro"/>
</dbReference>
<proteinExistence type="inferred from homology"/>
<comment type="subunit">
    <text evidence="2">Interacts transiently with the RNA polymerase catalytic core formed by RpoA, RpoB, RpoC and RpoZ (2 alpha, 1 beta, 1 beta' and 1 omega subunit) to form the RNA polymerase holoenzyme that can initiate transcription.</text>
</comment>
<organism evidence="9 10">
    <name type="scientific">Dactylosporangium aurantiacum</name>
    <dbReference type="NCBI Taxonomy" id="35754"/>
    <lineage>
        <taxon>Bacteria</taxon>
        <taxon>Bacillati</taxon>
        <taxon>Actinomycetota</taxon>
        <taxon>Actinomycetes</taxon>
        <taxon>Micromonosporales</taxon>
        <taxon>Micromonosporaceae</taxon>
        <taxon>Dactylosporangium</taxon>
    </lineage>
</organism>
<dbReference type="SUPFAM" id="SSF54427">
    <property type="entry name" value="NTF2-like"/>
    <property type="match status" value="1"/>
</dbReference>
<dbReference type="KEGG" id="daur:Daura_05920"/>
<evidence type="ECO:0000259" key="8">
    <source>
        <dbReference type="Pfam" id="PF08281"/>
    </source>
</evidence>
<dbReference type="Pfam" id="PF04542">
    <property type="entry name" value="Sigma70_r2"/>
    <property type="match status" value="1"/>
</dbReference>
<dbReference type="InterPro" id="IPR007627">
    <property type="entry name" value="RNA_pol_sigma70_r2"/>
</dbReference>
<feature type="region of interest" description="Disordered" evidence="6">
    <location>
        <begin position="282"/>
        <end position="336"/>
    </location>
</feature>
<evidence type="ECO:0000256" key="1">
    <source>
        <dbReference type="ARBA" id="ARBA00010641"/>
    </source>
</evidence>
<dbReference type="NCBIfam" id="NF007214">
    <property type="entry name" value="PRK09636.1"/>
    <property type="match status" value="1"/>
</dbReference>
<gene>
    <name evidence="9" type="primary">sigJ</name>
    <name evidence="9" type="ORF">Daura_05920</name>
</gene>
<feature type="domain" description="RNA polymerase sigma factor 70 region 4 type 2" evidence="8">
    <location>
        <begin position="105"/>
        <end position="154"/>
    </location>
</feature>
<evidence type="ECO:0000256" key="6">
    <source>
        <dbReference type="SAM" id="MobiDB-lite"/>
    </source>
</evidence>
<dbReference type="Gene3D" id="1.10.10.10">
    <property type="entry name" value="Winged helix-like DNA-binding domain superfamily/Winged helix DNA-binding domain"/>
    <property type="match status" value="1"/>
</dbReference>
<dbReference type="InterPro" id="IPR032710">
    <property type="entry name" value="NTF2-like_dom_sf"/>
</dbReference>
<protein>
    <submittedName>
        <fullName evidence="9">RNA polymerase sigma factor SigJ</fullName>
    </submittedName>
</protein>
<dbReference type="CDD" id="cd06171">
    <property type="entry name" value="Sigma70_r4"/>
    <property type="match status" value="1"/>
</dbReference>
<reference evidence="9" key="1">
    <citation type="submission" date="2021-04" db="EMBL/GenBank/DDBJ databases">
        <title>Dactylosporangium aurantiacum NRRL B-8018 full assembly.</title>
        <authorList>
            <person name="Hartkoorn R.C."/>
            <person name="Beaudoing E."/>
            <person name="Hot D."/>
        </authorList>
    </citation>
    <scope>NUCLEOTIDE SEQUENCE</scope>
    <source>
        <strain evidence="9">NRRL B-8018</strain>
    </source>
</reference>
<evidence type="ECO:0000259" key="7">
    <source>
        <dbReference type="Pfam" id="PF04542"/>
    </source>
</evidence>
<keyword evidence="3" id="KW-0805">Transcription regulation</keyword>
<dbReference type="EMBL" id="CP073767">
    <property type="protein sequence ID" value="UWZ55738.1"/>
    <property type="molecule type" value="Genomic_DNA"/>
</dbReference>
<dbReference type="InterPro" id="IPR013325">
    <property type="entry name" value="RNA_pol_sigma_r2"/>
</dbReference>
<dbReference type="Proteomes" id="UP001058003">
    <property type="component" value="Chromosome"/>
</dbReference>
<dbReference type="InterPro" id="IPR013324">
    <property type="entry name" value="RNA_pol_sigma_r3/r4-like"/>
</dbReference>
<dbReference type="GO" id="GO:0016987">
    <property type="term" value="F:sigma factor activity"/>
    <property type="evidence" value="ECO:0007669"/>
    <property type="project" value="UniProtKB-KW"/>
</dbReference>
<evidence type="ECO:0000256" key="5">
    <source>
        <dbReference type="ARBA" id="ARBA00023163"/>
    </source>
</evidence>
<dbReference type="PANTHER" id="PTHR30173">
    <property type="entry name" value="SIGMA 19 FACTOR"/>
    <property type="match status" value="1"/>
</dbReference>
<dbReference type="AlphaFoldDB" id="A0A9Q9IML3"/>
<keyword evidence="5" id="KW-0804">Transcription</keyword>
<name>A0A9Q9IML3_9ACTN</name>
<dbReference type="InterPro" id="IPR052704">
    <property type="entry name" value="ECF_Sigma-70_Domain"/>
</dbReference>
<comment type="similarity">
    <text evidence="1">Belongs to the sigma-70 factor family. ECF subfamily.</text>
</comment>
<dbReference type="InterPro" id="IPR014284">
    <property type="entry name" value="RNA_pol_sigma-70_dom"/>
</dbReference>
<dbReference type="OrthoDB" id="6689546at2"/>
<dbReference type="SUPFAM" id="SSF88946">
    <property type="entry name" value="Sigma2 domain of RNA polymerase sigma factors"/>
    <property type="match status" value="1"/>
</dbReference>
<keyword evidence="4" id="KW-0731">Sigma factor</keyword>